<evidence type="ECO:0000256" key="11">
    <source>
        <dbReference type="PIRSR" id="PIRSR000724-1"/>
    </source>
</evidence>
<evidence type="ECO:0000256" key="14">
    <source>
        <dbReference type="RuleBase" id="RU000696"/>
    </source>
</evidence>
<keyword evidence="5 13" id="KW-0808">Transferase</keyword>
<evidence type="ECO:0000256" key="9">
    <source>
        <dbReference type="ARBA" id="ARBA00022842"/>
    </source>
</evidence>
<evidence type="ECO:0000256" key="13">
    <source>
        <dbReference type="RuleBase" id="RU000532"/>
    </source>
</evidence>
<organism evidence="15 16">
    <name type="scientific">Apatococcus fuscideae</name>
    <dbReference type="NCBI Taxonomy" id="2026836"/>
    <lineage>
        <taxon>Eukaryota</taxon>
        <taxon>Viridiplantae</taxon>
        <taxon>Chlorophyta</taxon>
        <taxon>core chlorophytes</taxon>
        <taxon>Trebouxiophyceae</taxon>
        <taxon>Chlorellales</taxon>
        <taxon>Chlorellaceae</taxon>
        <taxon>Apatococcus</taxon>
    </lineage>
</organism>
<dbReference type="SUPFAM" id="SSF53748">
    <property type="entry name" value="Phosphoglycerate kinase"/>
    <property type="match status" value="1"/>
</dbReference>
<dbReference type="HAMAP" id="MF_00145">
    <property type="entry name" value="Phosphoglyc_kinase"/>
    <property type="match status" value="1"/>
</dbReference>
<dbReference type="PIRSF" id="PIRSF000724">
    <property type="entry name" value="Pgk"/>
    <property type="match status" value="1"/>
</dbReference>
<dbReference type="EMBL" id="JALJOV010000177">
    <property type="protein sequence ID" value="KAK9866241.1"/>
    <property type="molecule type" value="Genomic_DNA"/>
</dbReference>
<dbReference type="Proteomes" id="UP001485043">
    <property type="component" value="Unassembled WGS sequence"/>
</dbReference>
<evidence type="ECO:0000256" key="10">
    <source>
        <dbReference type="ARBA" id="ARBA00024331"/>
    </source>
</evidence>
<keyword evidence="16" id="KW-1185">Reference proteome</keyword>
<comment type="cofactor">
    <cofactor evidence="2">
        <name>Mg(2+)</name>
        <dbReference type="ChEBI" id="CHEBI:18420"/>
    </cofactor>
</comment>
<feature type="binding site" evidence="12">
    <location>
        <begin position="360"/>
        <end position="363"/>
    </location>
    <ligand>
        <name>ATP</name>
        <dbReference type="ChEBI" id="CHEBI:30616"/>
    </ligand>
</feature>
<feature type="binding site" evidence="12">
    <location>
        <position position="300"/>
    </location>
    <ligand>
        <name>ATP</name>
        <dbReference type="ChEBI" id="CHEBI:30616"/>
    </ligand>
</feature>
<dbReference type="GO" id="GO:0043531">
    <property type="term" value="F:ADP binding"/>
    <property type="evidence" value="ECO:0007669"/>
    <property type="project" value="TreeGrafter"/>
</dbReference>
<keyword evidence="6" id="KW-0547">Nucleotide-binding</keyword>
<evidence type="ECO:0000256" key="5">
    <source>
        <dbReference type="ARBA" id="ARBA00022679"/>
    </source>
</evidence>
<evidence type="ECO:0000256" key="3">
    <source>
        <dbReference type="ARBA" id="ARBA00008982"/>
    </source>
</evidence>
<feature type="binding site" evidence="12">
    <location>
        <position position="225"/>
    </location>
    <ligand>
        <name>ATP</name>
        <dbReference type="ChEBI" id="CHEBI:30616"/>
    </ligand>
</feature>
<keyword evidence="7 13" id="KW-0418">Kinase</keyword>
<dbReference type="GO" id="GO:0004618">
    <property type="term" value="F:phosphoglycerate kinase activity"/>
    <property type="evidence" value="ECO:0007669"/>
    <property type="project" value="UniProtKB-EC"/>
</dbReference>
<proteinExistence type="inferred from homology"/>
<keyword evidence="9" id="KW-0460">Magnesium</keyword>
<name>A0AAW1TBD5_9CHLO</name>
<dbReference type="InterPro" id="IPR015824">
    <property type="entry name" value="Phosphoglycerate_kinase_N"/>
</dbReference>
<evidence type="ECO:0000313" key="16">
    <source>
        <dbReference type="Proteomes" id="UP001485043"/>
    </source>
</evidence>
<accession>A0AAW1TBD5</accession>
<evidence type="ECO:0000256" key="7">
    <source>
        <dbReference type="ARBA" id="ARBA00022777"/>
    </source>
</evidence>
<dbReference type="GO" id="GO:0005829">
    <property type="term" value="C:cytosol"/>
    <property type="evidence" value="ECO:0007669"/>
    <property type="project" value="TreeGrafter"/>
</dbReference>
<dbReference type="PRINTS" id="PR00477">
    <property type="entry name" value="PHGLYCKINASE"/>
</dbReference>
<evidence type="ECO:0000313" key="15">
    <source>
        <dbReference type="EMBL" id="KAK9866241.1"/>
    </source>
</evidence>
<sequence>MYSPAKYERLSHQAQALKGLNCFGELVLLRTDFNVPLSKGPKGELSVSDATRIDAALPTVRLLLGKGAKLVIVSHLGRPEPNKASLSALRLTHGLNPVFSVLKERLGAENIGFVDSCVGPVADTAIAQLQSGQALLLENVRFHVGETQNDLDFAKQLSKHFRIFVNDAFGVLHRDDASVTGVAKIIPNCFPGLLVAKEVHILSGLFLRPRMPLVVLIGGAKVADKMGVVGKFCETASKVLVGGKMAFTFLAAKGVLVGATQVDEPHRFEEARNIEKKARSYGVDFLLPSDQPCIRDGFVGGDIGPKTVKEFEDVIQTACTIFWNGPLGAYEMPAFSFGTLAIAHAIAAATKKGATTIVGGGDSSAAVHEAGLTAADFTHICTGGGASLEFLQGNMLPGLAVWT</sequence>
<dbReference type="Gene3D" id="3.40.50.1260">
    <property type="entry name" value="Phosphoglycerate kinase, N-terminal domain"/>
    <property type="match status" value="2"/>
</dbReference>
<evidence type="ECO:0000256" key="12">
    <source>
        <dbReference type="PIRSR" id="PIRSR000724-2"/>
    </source>
</evidence>
<comment type="catalytic activity">
    <reaction evidence="1 13">
        <text>(2R)-3-phosphoglycerate + ATP = (2R)-3-phospho-glyceroyl phosphate + ADP</text>
        <dbReference type="Rhea" id="RHEA:14801"/>
        <dbReference type="ChEBI" id="CHEBI:30616"/>
        <dbReference type="ChEBI" id="CHEBI:57604"/>
        <dbReference type="ChEBI" id="CHEBI:58272"/>
        <dbReference type="ChEBI" id="CHEBI:456216"/>
        <dbReference type="EC" id="2.7.2.3"/>
    </reaction>
</comment>
<gene>
    <name evidence="15" type="ORF">WJX84_008630</name>
</gene>
<evidence type="ECO:0000256" key="4">
    <source>
        <dbReference type="ARBA" id="ARBA00013061"/>
    </source>
</evidence>
<dbReference type="AlphaFoldDB" id="A0AAW1TBD5"/>
<dbReference type="InterPro" id="IPR001576">
    <property type="entry name" value="Phosphoglycerate_kinase"/>
</dbReference>
<feature type="binding site" evidence="11">
    <location>
        <position position="52"/>
    </location>
    <ligand>
        <name>(2R)-3-phosphoglycerate</name>
        <dbReference type="ChEBI" id="CHEBI:58272"/>
    </ligand>
</feature>
<evidence type="ECO:0000256" key="2">
    <source>
        <dbReference type="ARBA" id="ARBA00001946"/>
    </source>
</evidence>
<dbReference type="EC" id="2.7.2.3" evidence="4 13"/>
<evidence type="ECO:0000256" key="8">
    <source>
        <dbReference type="ARBA" id="ARBA00022840"/>
    </source>
</evidence>
<feature type="binding site" evidence="11">
    <location>
        <begin position="32"/>
        <end position="34"/>
    </location>
    <ligand>
        <name>substrate</name>
    </ligand>
</feature>
<dbReference type="GO" id="GO:0006096">
    <property type="term" value="P:glycolytic process"/>
    <property type="evidence" value="ECO:0007669"/>
    <property type="project" value="InterPro"/>
</dbReference>
<evidence type="ECO:0000256" key="1">
    <source>
        <dbReference type="ARBA" id="ARBA00000642"/>
    </source>
</evidence>
<feature type="binding site" evidence="11">
    <location>
        <begin position="75"/>
        <end position="78"/>
    </location>
    <ligand>
        <name>substrate</name>
    </ligand>
</feature>
<feature type="binding site" evidence="12">
    <location>
        <position position="331"/>
    </location>
    <ligand>
        <name>ATP</name>
        <dbReference type="ChEBI" id="CHEBI:30616"/>
    </ligand>
</feature>
<evidence type="ECO:0000256" key="6">
    <source>
        <dbReference type="ARBA" id="ARBA00022741"/>
    </source>
</evidence>
<comment type="subunit">
    <text evidence="14">Monomer.</text>
</comment>
<keyword evidence="8 12" id="KW-0067">ATP-binding</keyword>
<dbReference type="GO" id="GO:0006094">
    <property type="term" value="P:gluconeogenesis"/>
    <property type="evidence" value="ECO:0007669"/>
    <property type="project" value="TreeGrafter"/>
</dbReference>
<dbReference type="GO" id="GO:0005524">
    <property type="term" value="F:ATP binding"/>
    <property type="evidence" value="ECO:0007669"/>
    <property type="project" value="UniProtKB-KW"/>
</dbReference>
<reference evidence="15 16" key="1">
    <citation type="journal article" date="2024" name="Nat. Commun.">
        <title>Phylogenomics reveals the evolutionary origins of lichenization in chlorophyte algae.</title>
        <authorList>
            <person name="Puginier C."/>
            <person name="Libourel C."/>
            <person name="Otte J."/>
            <person name="Skaloud P."/>
            <person name="Haon M."/>
            <person name="Grisel S."/>
            <person name="Petersen M."/>
            <person name="Berrin J.G."/>
            <person name="Delaux P.M."/>
            <person name="Dal Grande F."/>
            <person name="Keller J."/>
        </authorList>
    </citation>
    <scope>NUCLEOTIDE SEQUENCE [LARGE SCALE GENOMIC DNA]</scope>
    <source>
        <strain evidence="15 16">SAG 2523</strain>
    </source>
</reference>
<dbReference type="Pfam" id="PF00162">
    <property type="entry name" value="PGK"/>
    <property type="match status" value="1"/>
</dbReference>
<comment type="similarity">
    <text evidence="3 13">Belongs to the phosphoglycerate kinase family.</text>
</comment>
<comment type="caution">
    <text evidence="15">The sequence shown here is derived from an EMBL/GenBank/DDBJ whole genome shotgun (WGS) entry which is preliminary data.</text>
</comment>
<protein>
    <recommendedName>
        <fullName evidence="4 13">Phosphoglycerate kinase</fullName>
        <ecNumber evidence="4 13">2.7.2.3</ecNumber>
    </recommendedName>
</protein>
<feature type="binding site" evidence="11">
    <location>
        <position position="141"/>
    </location>
    <ligand>
        <name>(2R)-3-phosphoglycerate</name>
        <dbReference type="ChEBI" id="CHEBI:58272"/>
    </ligand>
</feature>
<comment type="pathway">
    <text evidence="10">Carbohydrate biosynthesis.</text>
</comment>
<feature type="binding site" evidence="11">
    <location>
        <position position="174"/>
    </location>
    <ligand>
        <name>(2R)-3-phosphoglycerate</name>
        <dbReference type="ChEBI" id="CHEBI:58272"/>
    </ligand>
</feature>
<dbReference type="PANTHER" id="PTHR11406">
    <property type="entry name" value="PHOSPHOGLYCERATE KINASE"/>
    <property type="match status" value="1"/>
</dbReference>
<dbReference type="PANTHER" id="PTHR11406:SF23">
    <property type="entry name" value="PHOSPHOGLYCERATE KINASE 1, CHLOROPLASTIC-RELATED"/>
    <property type="match status" value="1"/>
</dbReference>
<dbReference type="InterPro" id="IPR036043">
    <property type="entry name" value="Phosphoglycerate_kinase_sf"/>
</dbReference>